<dbReference type="Proteomes" id="UP000011021">
    <property type="component" value="Unassembled WGS sequence"/>
</dbReference>
<dbReference type="AlphaFoldDB" id="E7RUY2"/>
<protein>
    <submittedName>
        <fullName evidence="1">Uncharacterized protein</fullName>
    </submittedName>
</protein>
<gene>
    <name evidence="1" type="ORF">HMPREF0551_0494</name>
</gene>
<dbReference type="HOGENOM" id="CLU_1538190_0_0_4"/>
<keyword evidence="2" id="KW-1185">Reference proteome</keyword>
<name>E7RUY2_9BURK</name>
<accession>E7RUY2</accession>
<dbReference type="STRING" id="887898.HMPREF0551_0494"/>
<evidence type="ECO:0000313" key="1">
    <source>
        <dbReference type="EMBL" id="EFV95586.1"/>
    </source>
</evidence>
<evidence type="ECO:0000313" key="2">
    <source>
        <dbReference type="Proteomes" id="UP000011021"/>
    </source>
</evidence>
<sequence>MRRRDKSATKTLSAEVQNVMDSTDNLPHTPDDHGISLTAHAPMEARQFLTPSLVVDGSQLAFVGPIEPGREAETFATLLTFTTFAEKSDSVIDEAYTLACASTGTSSRLDENRWYDIAREYYEEYLEQLNTASPAELQSHLDWLDVHFFARHPGYEGARMMIERFLVTHGGPLH</sequence>
<proteinExistence type="predicted"/>
<organism evidence="1 2">
    <name type="scientific">Lautropia mirabilis ATCC 51599</name>
    <dbReference type="NCBI Taxonomy" id="887898"/>
    <lineage>
        <taxon>Bacteria</taxon>
        <taxon>Pseudomonadati</taxon>
        <taxon>Pseudomonadota</taxon>
        <taxon>Betaproteobacteria</taxon>
        <taxon>Burkholderiales</taxon>
        <taxon>Burkholderiaceae</taxon>
        <taxon>Lautropia</taxon>
    </lineage>
</organism>
<comment type="caution">
    <text evidence="1">The sequence shown here is derived from an EMBL/GenBank/DDBJ whole genome shotgun (WGS) entry which is preliminary data.</text>
</comment>
<reference evidence="1 2" key="1">
    <citation type="submission" date="2010-12" db="EMBL/GenBank/DDBJ databases">
        <authorList>
            <person name="Muzny D."/>
            <person name="Qin X."/>
            <person name="Deng J."/>
            <person name="Jiang H."/>
            <person name="Liu Y."/>
            <person name="Qu J."/>
            <person name="Song X.-Z."/>
            <person name="Zhang L."/>
            <person name="Thornton R."/>
            <person name="Coyle M."/>
            <person name="Francisco L."/>
            <person name="Jackson L."/>
            <person name="Javaid M."/>
            <person name="Korchina V."/>
            <person name="Kovar C."/>
            <person name="Mata R."/>
            <person name="Mathew T."/>
            <person name="Ngo R."/>
            <person name="Nguyen L."/>
            <person name="Nguyen N."/>
            <person name="Okwuonu G."/>
            <person name="Ongeri F."/>
            <person name="Pham C."/>
            <person name="Simmons D."/>
            <person name="Wilczek-Boney K."/>
            <person name="Hale W."/>
            <person name="Jakkamsetti A."/>
            <person name="Pham P."/>
            <person name="Ruth R."/>
            <person name="San Lucas F."/>
            <person name="Warren J."/>
            <person name="Zhang J."/>
            <person name="Zhao Z."/>
            <person name="Zhou C."/>
            <person name="Zhu D."/>
            <person name="Lee S."/>
            <person name="Bess C."/>
            <person name="Blankenburg K."/>
            <person name="Forbes L."/>
            <person name="Fu Q."/>
            <person name="Gubbala S."/>
            <person name="Hirani K."/>
            <person name="Jayaseelan J.C."/>
            <person name="Lara F."/>
            <person name="Munidasa M."/>
            <person name="Palculict T."/>
            <person name="Patil S."/>
            <person name="Pu L.-L."/>
            <person name="Saada N."/>
            <person name="Tang L."/>
            <person name="Weissenberger G."/>
            <person name="Zhu Y."/>
            <person name="Hemphill L."/>
            <person name="Shang Y."/>
            <person name="Youmans B."/>
            <person name="Ayvaz T."/>
            <person name="Ross M."/>
            <person name="Santibanez J."/>
            <person name="Aqrawi P."/>
            <person name="Gross S."/>
            <person name="Joshi V."/>
            <person name="Fowler G."/>
            <person name="Nazareth L."/>
            <person name="Reid J."/>
            <person name="Worley K."/>
            <person name="Petrosino J."/>
            <person name="Highlander S."/>
            <person name="Gibbs R."/>
        </authorList>
    </citation>
    <scope>NUCLEOTIDE SEQUENCE [LARGE SCALE GENOMIC DNA]</scope>
    <source>
        <strain evidence="1 2">ATCC 51599</strain>
    </source>
</reference>
<dbReference type="EMBL" id="AEQP01000002">
    <property type="protein sequence ID" value="EFV95586.1"/>
    <property type="molecule type" value="Genomic_DNA"/>
</dbReference>